<protein>
    <submittedName>
        <fullName evidence="3">2-methoxy-6-polyprenyl-1,4-benzoquinol methylase, mitochondrial</fullName>
    </submittedName>
</protein>
<dbReference type="PANTHER" id="PTHR30204">
    <property type="entry name" value="REDOX-CYCLING DRUG-SENSING TRANSCRIPTIONAL ACTIVATOR SOXR"/>
    <property type="match status" value="1"/>
</dbReference>
<gene>
    <name evidence="3" type="ORF">bsdtw1_00645</name>
</gene>
<evidence type="ECO:0000313" key="3">
    <source>
        <dbReference type="EMBL" id="GFP74590.1"/>
    </source>
</evidence>
<proteinExistence type="predicted"/>
<keyword evidence="3" id="KW-0489">Methyltransferase</keyword>
<sequence>MRDKHFYTAGEFAKKAGVTIRTIRFYDNKGLLKPSSLSEAGYRLYTDEDFAKLQVILTLKYLGFSLEDIAALVIADASGIDSLKSSLDLQLEMVRNKINHLELIEKSIIEAKKVVEEDDPDWSKIVDIIHVTNMEKDLSTQYKDSRNLKVRINLHDKFSVNEYGWFNWIFDIIGVSENDKVLEIGCGDGQLWKKSQGKIPDNSEIILSDISNGMLNDSKENLKELKANLKFHIVDCVNLPYEDESFDKIVANHMIFYVKDRKQAFSEIKRVLKKDGCFYCSTYGLKHMKEIETLTKSFDSRISLSEVHLEEIFGLENGEAQLTDYFPTMEKLIYEDKLIIDQYKPLLDYILSCHGNQHEILAGRYDEFEKYVKAKVEKTGIFKVSKYAGLFVCKK</sequence>
<comment type="caution">
    <text evidence="3">The sequence shown here is derived from an EMBL/GenBank/DDBJ whole genome shotgun (WGS) entry which is preliminary data.</text>
</comment>
<name>A0A6V8SC08_9CLOT</name>
<dbReference type="RefSeq" id="WP_183276143.1">
    <property type="nucleotide sequence ID" value="NZ_BLZR01000001.1"/>
</dbReference>
<feature type="domain" description="HTH merR-type" evidence="2">
    <location>
        <begin position="6"/>
        <end position="75"/>
    </location>
</feature>
<dbReference type="PROSITE" id="PS00552">
    <property type="entry name" value="HTH_MERR_1"/>
    <property type="match status" value="1"/>
</dbReference>
<dbReference type="SUPFAM" id="SSF53335">
    <property type="entry name" value="S-adenosyl-L-methionine-dependent methyltransferases"/>
    <property type="match status" value="1"/>
</dbReference>
<dbReference type="CDD" id="cd01106">
    <property type="entry name" value="HTH_TipAL-Mta"/>
    <property type="match status" value="1"/>
</dbReference>
<evidence type="ECO:0000313" key="4">
    <source>
        <dbReference type="Proteomes" id="UP000580568"/>
    </source>
</evidence>
<organism evidence="3 4">
    <name type="scientific">Clostridium fungisolvens</name>
    <dbReference type="NCBI Taxonomy" id="1604897"/>
    <lineage>
        <taxon>Bacteria</taxon>
        <taxon>Bacillati</taxon>
        <taxon>Bacillota</taxon>
        <taxon>Clostridia</taxon>
        <taxon>Eubacteriales</taxon>
        <taxon>Clostridiaceae</taxon>
        <taxon>Clostridium</taxon>
    </lineage>
</organism>
<dbReference type="InterPro" id="IPR000551">
    <property type="entry name" value="MerR-type_HTH_dom"/>
</dbReference>
<dbReference type="SMART" id="SM00422">
    <property type="entry name" value="HTH_MERR"/>
    <property type="match status" value="1"/>
</dbReference>
<dbReference type="Pfam" id="PF13411">
    <property type="entry name" value="MerR_1"/>
    <property type="match status" value="1"/>
</dbReference>
<dbReference type="PRINTS" id="PR00040">
    <property type="entry name" value="HTHMERR"/>
</dbReference>
<keyword evidence="1" id="KW-0238">DNA-binding</keyword>
<dbReference type="InterPro" id="IPR047057">
    <property type="entry name" value="MerR_fam"/>
</dbReference>
<dbReference type="Proteomes" id="UP000580568">
    <property type="component" value="Unassembled WGS sequence"/>
</dbReference>
<accession>A0A6V8SC08</accession>
<dbReference type="Gene3D" id="3.40.50.150">
    <property type="entry name" value="Vaccinia Virus protein VP39"/>
    <property type="match status" value="1"/>
</dbReference>
<keyword evidence="3" id="KW-0808">Transferase</keyword>
<dbReference type="Pfam" id="PF13847">
    <property type="entry name" value="Methyltransf_31"/>
    <property type="match status" value="1"/>
</dbReference>
<dbReference type="PROSITE" id="PS50937">
    <property type="entry name" value="HTH_MERR_2"/>
    <property type="match status" value="1"/>
</dbReference>
<dbReference type="EMBL" id="BLZR01000001">
    <property type="protein sequence ID" value="GFP74590.1"/>
    <property type="molecule type" value="Genomic_DNA"/>
</dbReference>
<dbReference type="SUPFAM" id="SSF46955">
    <property type="entry name" value="Putative DNA-binding domain"/>
    <property type="match status" value="1"/>
</dbReference>
<dbReference type="GO" id="GO:0003677">
    <property type="term" value="F:DNA binding"/>
    <property type="evidence" value="ECO:0007669"/>
    <property type="project" value="UniProtKB-KW"/>
</dbReference>
<dbReference type="InterPro" id="IPR009061">
    <property type="entry name" value="DNA-bd_dom_put_sf"/>
</dbReference>
<dbReference type="CDD" id="cd02440">
    <property type="entry name" value="AdoMet_MTases"/>
    <property type="match status" value="1"/>
</dbReference>
<reference evidence="3 4" key="1">
    <citation type="submission" date="2020-07" db="EMBL/GenBank/DDBJ databases">
        <title>A new beta-1,3-glucan-decomposing anaerobic bacterium isolated from anoxic soil subjected to biological soil disinfestation.</title>
        <authorList>
            <person name="Ueki A."/>
            <person name="Tonouchi A."/>
        </authorList>
    </citation>
    <scope>NUCLEOTIDE SEQUENCE [LARGE SCALE GENOMIC DNA]</scope>
    <source>
        <strain evidence="3 4">TW1</strain>
    </source>
</reference>
<dbReference type="GO" id="GO:0003700">
    <property type="term" value="F:DNA-binding transcription factor activity"/>
    <property type="evidence" value="ECO:0007669"/>
    <property type="project" value="InterPro"/>
</dbReference>
<keyword evidence="4" id="KW-1185">Reference proteome</keyword>
<dbReference type="AlphaFoldDB" id="A0A6V8SC08"/>
<dbReference type="InterPro" id="IPR025714">
    <property type="entry name" value="Methyltranfer_dom"/>
</dbReference>
<dbReference type="GO" id="GO:0008168">
    <property type="term" value="F:methyltransferase activity"/>
    <property type="evidence" value="ECO:0007669"/>
    <property type="project" value="UniProtKB-KW"/>
</dbReference>
<dbReference type="Gene3D" id="1.10.1660.10">
    <property type="match status" value="1"/>
</dbReference>
<evidence type="ECO:0000256" key="1">
    <source>
        <dbReference type="ARBA" id="ARBA00023125"/>
    </source>
</evidence>
<dbReference type="GO" id="GO:0032259">
    <property type="term" value="P:methylation"/>
    <property type="evidence" value="ECO:0007669"/>
    <property type="project" value="UniProtKB-KW"/>
</dbReference>
<dbReference type="InterPro" id="IPR029063">
    <property type="entry name" value="SAM-dependent_MTases_sf"/>
</dbReference>
<dbReference type="PANTHER" id="PTHR30204:SF96">
    <property type="entry name" value="CHROMOSOME-ANCHORING PROTEIN RACA"/>
    <property type="match status" value="1"/>
</dbReference>
<evidence type="ECO:0000259" key="2">
    <source>
        <dbReference type="PROSITE" id="PS50937"/>
    </source>
</evidence>